<feature type="transmembrane region" description="Helical" evidence="1">
    <location>
        <begin position="125"/>
        <end position="145"/>
    </location>
</feature>
<dbReference type="Proteomes" id="UP000031668">
    <property type="component" value="Unassembled WGS sequence"/>
</dbReference>
<keyword evidence="3" id="KW-1185">Reference proteome</keyword>
<feature type="transmembrane region" description="Helical" evidence="1">
    <location>
        <begin position="84"/>
        <end position="105"/>
    </location>
</feature>
<keyword evidence="1" id="KW-0812">Transmembrane</keyword>
<evidence type="ECO:0000313" key="3">
    <source>
        <dbReference type="Proteomes" id="UP000031668"/>
    </source>
</evidence>
<dbReference type="EMBL" id="JWZT01000293">
    <property type="protein sequence ID" value="KII74733.1"/>
    <property type="molecule type" value="Genomic_DNA"/>
</dbReference>
<organism evidence="2 3">
    <name type="scientific">Thelohanellus kitauei</name>
    <name type="common">Myxosporean</name>
    <dbReference type="NCBI Taxonomy" id="669202"/>
    <lineage>
        <taxon>Eukaryota</taxon>
        <taxon>Metazoa</taxon>
        <taxon>Cnidaria</taxon>
        <taxon>Myxozoa</taxon>
        <taxon>Myxosporea</taxon>
        <taxon>Bivalvulida</taxon>
        <taxon>Platysporina</taxon>
        <taxon>Myxobolidae</taxon>
        <taxon>Thelohanellus</taxon>
    </lineage>
</organism>
<name>A0A0C2JYT6_THEKT</name>
<sequence>MHNNKKKKSQNFLTKKFYIDNQGDVFCCVLIAITLLKMFSITRPYFEPFLSLNYPQNETDRKSFILSERASLFDTVYGIGPKDLLSFFTAMMFWLTILSAFEEYVTDKYIPRLRLSLTRAYECRVAIFGFFYLLCMLAHQTYAWVTQKKYQAIWLIFQQSNQLRKKKLFTPASGSCVLYCPLYYFGYSIFGCYRFFELALTFLVLRCISSAFEVLTTFSLCLSFMANFKSKISKISIFGHILCLGCSVALTWFYIQLNLKDLYPKPAIIPLIVSVIQAAICVHYSALIIIIVYSASKYSQTSKPMVLESAKNFTPVKSQAKAKKQKTKRRIITPFIHRDNI</sequence>
<comment type="caution">
    <text evidence="2">The sequence shown here is derived from an EMBL/GenBank/DDBJ whole genome shotgun (WGS) entry which is preliminary data.</text>
</comment>
<dbReference type="AlphaFoldDB" id="A0A0C2JYT6"/>
<reference evidence="2 3" key="1">
    <citation type="journal article" date="2014" name="Genome Biol. Evol.">
        <title>The genome of the myxosporean Thelohanellus kitauei shows adaptations to nutrient acquisition within its fish host.</title>
        <authorList>
            <person name="Yang Y."/>
            <person name="Xiong J."/>
            <person name="Zhou Z."/>
            <person name="Huo F."/>
            <person name="Miao W."/>
            <person name="Ran C."/>
            <person name="Liu Y."/>
            <person name="Zhang J."/>
            <person name="Feng J."/>
            <person name="Wang M."/>
            <person name="Wang M."/>
            <person name="Wang L."/>
            <person name="Yao B."/>
        </authorList>
    </citation>
    <scope>NUCLEOTIDE SEQUENCE [LARGE SCALE GENOMIC DNA]</scope>
    <source>
        <strain evidence="2">Wuqing</strain>
    </source>
</reference>
<feature type="transmembrane region" description="Helical" evidence="1">
    <location>
        <begin position="203"/>
        <end position="225"/>
    </location>
</feature>
<keyword evidence="1" id="KW-1133">Transmembrane helix</keyword>
<accession>A0A0C2JYT6</accession>
<evidence type="ECO:0000313" key="2">
    <source>
        <dbReference type="EMBL" id="KII74733.1"/>
    </source>
</evidence>
<feature type="transmembrane region" description="Helical" evidence="1">
    <location>
        <begin position="237"/>
        <end position="255"/>
    </location>
</feature>
<gene>
    <name evidence="2" type="ORF">RF11_10343</name>
</gene>
<dbReference type="OrthoDB" id="3053196at2759"/>
<feature type="transmembrane region" description="Helical" evidence="1">
    <location>
        <begin position="267"/>
        <end position="295"/>
    </location>
</feature>
<evidence type="ECO:0000256" key="1">
    <source>
        <dbReference type="SAM" id="Phobius"/>
    </source>
</evidence>
<keyword evidence="1" id="KW-0472">Membrane</keyword>
<proteinExistence type="predicted"/>
<protein>
    <submittedName>
        <fullName evidence="2">Translocating chain-associated membrane protein 1-like 1</fullName>
    </submittedName>
</protein>